<organism evidence="3">
    <name type="scientific">uncultured Caudovirales phage</name>
    <dbReference type="NCBI Taxonomy" id="2100421"/>
    <lineage>
        <taxon>Viruses</taxon>
        <taxon>Duplodnaviria</taxon>
        <taxon>Heunggongvirae</taxon>
        <taxon>Uroviricota</taxon>
        <taxon>Caudoviricetes</taxon>
        <taxon>Peduoviridae</taxon>
        <taxon>Maltschvirus</taxon>
        <taxon>Maltschvirus maltsch</taxon>
    </lineage>
</organism>
<name>A0A6J5RKW6_9CAUD</name>
<accession>A0A6J5RKW6</accession>
<reference evidence="3" key="1">
    <citation type="submission" date="2020-05" db="EMBL/GenBank/DDBJ databases">
        <authorList>
            <person name="Chiriac C."/>
            <person name="Salcher M."/>
            <person name="Ghai R."/>
            <person name="Kavagutti S V."/>
        </authorList>
    </citation>
    <scope>NUCLEOTIDE SEQUENCE</scope>
</reference>
<gene>
    <name evidence="2" type="ORF">UFOVP1131_72</name>
    <name evidence="3" type="ORF">UFOVP1245_114</name>
    <name evidence="4" type="ORF">UFOVP1582_64</name>
    <name evidence="1" type="ORF">UFOVP966_86</name>
</gene>
<evidence type="ECO:0000313" key="4">
    <source>
        <dbReference type="EMBL" id="CAB5231328.1"/>
    </source>
</evidence>
<proteinExistence type="predicted"/>
<evidence type="ECO:0000313" key="3">
    <source>
        <dbReference type="EMBL" id="CAB4192885.1"/>
    </source>
</evidence>
<dbReference type="EMBL" id="LR797071">
    <property type="protein sequence ID" value="CAB4184958.1"/>
    <property type="molecule type" value="Genomic_DNA"/>
</dbReference>
<sequence length="272" mass="31385">MIDTIKRMLGIAPKQISQNITWRPEHQTMEGTGFSHPKPAKEYIPQWYKDIPKIAHDHPTMNLMTGEYNHTVKACVPLIDAFSSGFIQELNADLLVSKNHTGESIINWPRQNFWEPVRPPRNPMAMNGFKHPQGFKPNPFLWVQPFEFGVPKGWSVLITHPLNRFDLPFQTMSAVVDSDDFPMRSEITFYLREDFVGTIPMGTPIFQVIPFQRADWHASLLPYSESHRLKYVNLTRNIFSGAYRARFWKKKNYLDVAEKCPVTGATHEGDGK</sequence>
<dbReference type="EMBL" id="LR797185">
    <property type="protein sequence ID" value="CAB4192885.1"/>
    <property type="molecule type" value="Genomic_DNA"/>
</dbReference>
<dbReference type="EMBL" id="LR796919">
    <property type="protein sequence ID" value="CAB4174861.1"/>
    <property type="molecule type" value="Genomic_DNA"/>
</dbReference>
<protein>
    <submittedName>
        <fullName evidence="3">Uncharacterized protein</fullName>
    </submittedName>
</protein>
<evidence type="ECO:0000313" key="2">
    <source>
        <dbReference type="EMBL" id="CAB4184958.1"/>
    </source>
</evidence>
<dbReference type="EMBL" id="LR798428">
    <property type="protein sequence ID" value="CAB5231328.1"/>
    <property type="molecule type" value="Genomic_DNA"/>
</dbReference>
<evidence type="ECO:0000313" key="1">
    <source>
        <dbReference type="EMBL" id="CAB4174861.1"/>
    </source>
</evidence>